<dbReference type="SMART" id="SM01043">
    <property type="entry name" value="BTAD"/>
    <property type="match status" value="1"/>
</dbReference>
<evidence type="ECO:0000259" key="6">
    <source>
        <dbReference type="SMART" id="SM01043"/>
    </source>
</evidence>
<dbReference type="PANTHER" id="PTHR47691:SF3">
    <property type="entry name" value="HTH-TYPE TRANSCRIPTIONAL REGULATOR RV0890C-RELATED"/>
    <property type="match status" value="1"/>
</dbReference>
<gene>
    <name evidence="7" type="ORF">C7C46_17840</name>
</gene>
<dbReference type="GO" id="GO:0000160">
    <property type="term" value="P:phosphorelay signal transduction system"/>
    <property type="evidence" value="ECO:0007669"/>
    <property type="project" value="UniProtKB-KW"/>
</dbReference>
<evidence type="ECO:0000256" key="4">
    <source>
        <dbReference type="SAM" id="MobiDB-lite"/>
    </source>
</evidence>
<feature type="domain" description="Bacterial transcriptional activator" evidence="6">
    <location>
        <begin position="93"/>
        <end position="235"/>
    </location>
</feature>
<feature type="compositionally biased region" description="Low complexity" evidence="4">
    <location>
        <begin position="245"/>
        <end position="255"/>
    </location>
</feature>
<evidence type="ECO:0000313" key="7">
    <source>
        <dbReference type="EMBL" id="PYC77834.1"/>
    </source>
</evidence>
<dbReference type="SUPFAM" id="SSF46894">
    <property type="entry name" value="C-terminal effector domain of the bipartite response regulators"/>
    <property type="match status" value="1"/>
</dbReference>
<dbReference type="InterPro" id="IPR016032">
    <property type="entry name" value="Sig_transdc_resp-reg_C-effctor"/>
</dbReference>
<dbReference type="OrthoDB" id="499349at2"/>
<dbReference type="PANTHER" id="PTHR47691">
    <property type="entry name" value="REGULATOR-RELATED"/>
    <property type="match status" value="1"/>
</dbReference>
<feature type="domain" description="OmpR/PhoB-type" evidence="5">
    <location>
        <begin position="16"/>
        <end position="88"/>
    </location>
</feature>
<comment type="similarity">
    <text evidence="1">Belongs to the AfsR/DnrI/RedD regulatory family.</text>
</comment>
<name>A0A2V4NPM6_9ACTN</name>
<dbReference type="Gene3D" id="1.25.40.10">
    <property type="entry name" value="Tetratricopeptide repeat domain"/>
    <property type="match status" value="2"/>
</dbReference>
<protein>
    <submittedName>
        <fullName evidence="7">AfsR family transcriptional regulator</fullName>
    </submittedName>
</protein>
<dbReference type="CDD" id="cd15831">
    <property type="entry name" value="BTAD"/>
    <property type="match status" value="1"/>
</dbReference>
<evidence type="ECO:0000256" key="1">
    <source>
        <dbReference type="ARBA" id="ARBA00005820"/>
    </source>
</evidence>
<dbReference type="InterPro" id="IPR011990">
    <property type="entry name" value="TPR-like_helical_dom_sf"/>
</dbReference>
<dbReference type="AlphaFoldDB" id="A0A2V4NPM6"/>
<dbReference type="Pfam" id="PF03704">
    <property type="entry name" value="BTAD"/>
    <property type="match status" value="1"/>
</dbReference>
<evidence type="ECO:0000259" key="5">
    <source>
        <dbReference type="SMART" id="SM00862"/>
    </source>
</evidence>
<comment type="caution">
    <text evidence="7">The sequence shown here is derived from an EMBL/GenBank/DDBJ whole genome shotgun (WGS) entry which is preliminary data.</text>
</comment>
<accession>A0A2V4NPM6</accession>
<proteinExistence type="inferred from homology"/>
<dbReference type="InterPro" id="IPR005158">
    <property type="entry name" value="BTAD"/>
</dbReference>
<sequence length="1109" mass="119041">MHYGILGTTTATHDDGTPVPLGGARLRALLTALVLRQGAPVPAEVLVAEVWEDEPPQDAAAALQTLVGRLRRTLGRERVGSGPGGYWLTDPASDLSRFQALAAEGSRALAAGEPGVATEQLGAALALWRGPALADLPDRAGNAVRLEAQRAEARRAKLAAELELGRSGEVVAELAGLCADHPLDEPLHLLWLRALRESGRTAEALERYEQLRQALADQLGADPSAELRAVHRELLTQQEPPGPPRATARPTAGRAQSGPPGNLRAGLTSFVGREQDLAALGELIGTARLVTLTGPGGSGKTRLSVEAGRLAQRGGRWPDGVWQVELAPLEDPAGVPGLVLTALGLRATQLHTTVPEGPVDPVRRIVEHCGQTRMLLLLDNCEHLVQAAAELADQLLAECPGLTVLATSREPLGVPGESVLPVEPLPDPVALRLLAERGAAARPGFQPEDDPAACAEICRRLDGLPLAIELAAARLRSMTPRQLADRLDGRFALLTGGSRVLLPRQQTLRAVVDWSWELLDARERALLGRLAVFAGGWTLEHAELVCADGELVRSGQVAELLFSLVDKSLVVAGLNQAGPPRYWMLETIHEYAAERLAEAGDQGTRLRHLTAFRELVRDSAQHVHSSRQLHLLTVLEREQDNVRAALRHAVADGREPDALALLLGMAWFWMLRDYRAEAADWADRVCALGADPFGEHAPAPEPVEQDPLAYPLPWPDPVLQEARRQAWILNLLTRMEGDLAVMADQATLVRAPRIIQAYHDGLPQTYTHVPMLRIFACFLAGRAEDMLVILDDAVAGCRRYGRQSELAWALQLRAKISNDRFGGLERARADGAEALEIYSRLGDSWGLTESLAAQAETAGFAGDNVGAAASYRRAIELAEELGAPQEVPILTLRLGEAVLDQDQVEGERLIRQGLALAAEGAHVNEGAKFFGHSLLAGLYTFRGEHEAALAEVAALKAARIQFGLGASGLTDALVGSVEAVTLAQAGRLDEAGPALREGLCRLRALPGAVSAFAEHLTLLMLPVMASSLLLLAERGRDQALVRLAGLLIGAHSARTGVQGGFLEGELRRAREQLMLRLCPVEEAERLYAAGRDLSWEEVTALLDEVVDAL</sequence>
<dbReference type="GO" id="GO:0003677">
    <property type="term" value="F:DNA binding"/>
    <property type="evidence" value="ECO:0007669"/>
    <property type="project" value="UniProtKB-KW"/>
</dbReference>
<dbReference type="SMART" id="SM00862">
    <property type="entry name" value="Trans_reg_C"/>
    <property type="match status" value="1"/>
</dbReference>
<dbReference type="GO" id="GO:0006355">
    <property type="term" value="P:regulation of DNA-templated transcription"/>
    <property type="evidence" value="ECO:0007669"/>
    <property type="project" value="InterPro"/>
</dbReference>
<evidence type="ECO:0000256" key="2">
    <source>
        <dbReference type="ARBA" id="ARBA00023012"/>
    </source>
</evidence>
<dbReference type="InterPro" id="IPR036388">
    <property type="entry name" value="WH-like_DNA-bd_sf"/>
</dbReference>
<dbReference type="EMBL" id="PYBW01000055">
    <property type="protein sequence ID" value="PYC77834.1"/>
    <property type="molecule type" value="Genomic_DNA"/>
</dbReference>
<organism evidence="7 8">
    <name type="scientific">Streptomyces tateyamensis</name>
    <dbReference type="NCBI Taxonomy" id="565073"/>
    <lineage>
        <taxon>Bacteria</taxon>
        <taxon>Bacillati</taxon>
        <taxon>Actinomycetota</taxon>
        <taxon>Actinomycetes</taxon>
        <taxon>Kitasatosporales</taxon>
        <taxon>Streptomycetaceae</taxon>
        <taxon>Streptomyces</taxon>
    </lineage>
</organism>
<keyword evidence="3" id="KW-0238">DNA-binding</keyword>
<feature type="region of interest" description="Disordered" evidence="4">
    <location>
        <begin position="234"/>
        <end position="266"/>
    </location>
</feature>
<dbReference type="RefSeq" id="WP_110670843.1">
    <property type="nucleotide sequence ID" value="NZ_PYBW01000055.1"/>
</dbReference>
<dbReference type="Gene3D" id="3.40.50.300">
    <property type="entry name" value="P-loop containing nucleotide triphosphate hydrolases"/>
    <property type="match status" value="1"/>
</dbReference>
<dbReference type="SUPFAM" id="SSF48452">
    <property type="entry name" value="TPR-like"/>
    <property type="match status" value="2"/>
</dbReference>
<dbReference type="InterPro" id="IPR027417">
    <property type="entry name" value="P-loop_NTPase"/>
</dbReference>
<dbReference type="Pfam" id="PF25872">
    <property type="entry name" value="HTH_77"/>
    <property type="match status" value="1"/>
</dbReference>
<evidence type="ECO:0000313" key="8">
    <source>
        <dbReference type="Proteomes" id="UP000248039"/>
    </source>
</evidence>
<dbReference type="Gene3D" id="1.10.10.10">
    <property type="entry name" value="Winged helix-like DNA-binding domain superfamily/Winged helix DNA-binding domain"/>
    <property type="match status" value="1"/>
</dbReference>
<dbReference type="InterPro" id="IPR058852">
    <property type="entry name" value="HTH_77"/>
</dbReference>
<dbReference type="SUPFAM" id="SSF52540">
    <property type="entry name" value="P-loop containing nucleoside triphosphate hydrolases"/>
    <property type="match status" value="1"/>
</dbReference>
<evidence type="ECO:0000256" key="3">
    <source>
        <dbReference type="ARBA" id="ARBA00023125"/>
    </source>
</evidence>
<dbReference type="InterPro" id="IPR001867">
    <property type="entry name" value="OmpR/PhoB-type_DNA-bd"/>
</dbReference>
<dbReference type="Proteomes" id="UP000248039">
    <property type="component" value="Unassembled WGS sequence"/>
</dbReference>
<dbReference type="Pfam" id="PF00486">
    <property type="entry name" value="Trans_reg_C"/>
    <property type="match status" value="1"/>
</dbReference>
<keyword evidence="2" id="KW-0902">Two-component regulatory system</keyword>
<reference evidence="7 8" key="1">
    <citation type="submission" date="2018-03" db="EMBL/GenBank/DDBJ databases">
        <title>Bioinformatic expansion and discovery of thiopeptide antibiotics.</title>
        <authorList>
            <person name="Schwalen C.J."/>
            <person name="Hudson G.A."/>
            <person name="Mitchell D.A."/>
        </authorList>
    </citation>
    <scope>NUCLEOTIDE SEQUENCE [LARGE SCALE GENOMIC DNA]</scope>
    <source>
        <strain evidence="7 8">ATCC 21389</strain>
    </source>
</reference>
<keyword evidence="8" id="KW-1185">Reference proteome</keyword>